<proteinExistence type="predicted"/>
<feature type="transmembrane region" description="Helical" evidence="2">
    <location>
        <begin position="37"/>
        <end position="61"/>
    </location>
</feature>
<gene>
    <name evidence="3" type="ORF">IPMB12_04390</name>
</gene>
<feature type="region of interest" description="Disordered" evidence="1">
    <location>
        <begin position="93"/>
        <end position="121"/>
    </location>
</feature>
<feature type="compositionally biased region" description="Acidic residues" evidence="1">
    <location>
        <begin position="108"/>
        <end position="121"/>
    </location>
</feature>
<dbReference type="EMBL" id="CP050253">
    <property type="protein sequence ID" value="QIQ20984.1"/>
    <property type="molecule type" value="Genomic_DNA"/>
</dbReference>
<dbReference type="AlphaFoldDB" id="A0A6G9IB99"/>
<sequence>MIWFALFEFLGLIGALLLIYLYCRIRKQAFWSFIWQYLKWVLLGILIVWAIIALICMKPLYNTAQCYFRGVSMHADTKYSWYLGECQIKTKSGSYVPLGRSRGLPEGPDGEPADDSDFYGY</sequence>
<keyword evidence="2" id="KW-1133">Transmembrane helix</keyword>
<keyword evidence="2" id="KW-0812">Transmembrane</keyword>
<evidence type="ECO:0000256" key="2">
    <source>
        <dbReference type="SAM" id="Phobius"/>
    </source>
</evidence>
<evidence type="ECO:0000313" key="4">
    <source>
        <dbReference type="Proteomes" id="UP000501168"/>
    </source>
</evidence>
<protein>
    <submittedName>
        <fullName evidence="3">Uncharacterized protein</fullName>
    </submittedName>
</protein>
<keyword evidence="4" id="KW-1185">Reference proteome</keyword>
<evidence type="ECO:0000313" key="3">
    <source>
        <dbReference type="EMBL" id="QIQ20984.1"/>
    </source>
</evidence>
<feature type="transmembrane region" description="Helical" evidence="2">
    <location>
        <begin position="6"/>
        <end position="25"/>
    </location>
</feature>
<organism evidence="3 4">
    <name type="scientific">Zophobihabitans entericus</name>
    <dbReference type="NCBI Taxonomy" id="1635327"/>
    <lineage>
        <taxon>Bacteria</taxon>
        <taxon>Pseudomonadati</taxon>
        <taxon>Pseudomonadota</taxon>
        <taxon>Gammaproteobacteria</taxon>
        <taxon>Orbales</taxon>
        <taxon>Orbaceae</taxon>
        <taxon>Zophobihabitans</taxon>
    </lineage>
</organism>
<evidence type="ECO:0000256" key="1">
    <source>
        <dbReference type="SAM" id="MobiDB-lite"/>
    </source>
</evidence>
<dbReference type="Proteomes" id="UP000501168">
    <property type="component" value="Chromosome"/>
</dbReference>
<accession>A0A6G9IB99</accession>
<reference evidence="3 4" key="1">
    <citation type="submission" date="2020-03" db="EMBL/GenBank/DDBJ databases">
        <title>Complete genome sequence of Orbus sp. IPMB12 (BCRC 80908).</title>
        <authorList>
            <person name="Lo W.-S."/>
            <person name="Chang T.-H."/>
            <person name="Kuo C.-H."/>
        </authorList>
    </citation>
    <scope>NUCLEOTIDE SEQUENCE [LARGE SCALE GENOMIC DNA]</scope>
    <source>
        <strain evidence="3 4">IPMB12</strain>
    </source>
</reference>
<dbReference type="KEGG" id="orb:IPMB12_04390"/>
<dbReference type="RefSeq" id="WP_166915314.1">
    <property type="nucleotide sequence ID" value="NZ_CP050253.1"/>
</dbReference>
<keyword evidence="2" id="KW-0472">Membrane</keyword>
<name>A0A6G9IB99_9GAMM</name>
<dbReference type="InParanoid" id="A0A6G9IB99"/>